<feature type="domain" description="HTH tetR-type" evidence="7">
    <location>
        <begin position="109"/>
        <end position="169"/>
    </location>
</feature>
<dbReference type="InterPro" id="IPR004111">
    <property type="entry name" value="Repressor_TetR_C"/>
</dbReference>
<dbReference type="SUPFAM" id="SSF48498">
    <property type="entry name" value="Tetracyclin repressor-like, C-terminal domain"/>
    <property type="match status" value="1"/>
</dbReference>
<accession>A0ABN2FZZ5</accession>
<feature type="compositionally biased region" description="Low complexity" evidence="5">
    <location>
        <begin position="83"/>
        <end position="98"/>
    </location>
</feature>
<dbReference type="Pfam" id="PF00392">
    <property type="entry name" value="GntR"/>
    <property type="match status" value="1"/>
</dbReference>
<feature type="DNA-binding region" description="H-T-H motif" evidence="4">
    <location>
        <begin position="132"/>
        <end position="151"/>
    </location>
</feature>
<dbReference type="InterPro" id="IPR009057">
    <property type="entry name" value="Homeodomain-like_sf"/>
</dbReference>
<dbReference type="SUPFAM" id="SSF46785">
    <property type="entry name" value="Winged helix' DNA-binding domain"/>
    <property type="match status" value="1"/>
</dbReference>
<organism evidence="8 9">
    <name type="scientific">Glycomyces endophyticus</name>
    <dbReference type="NCBI Taxonomy" id="480996"/>
    <lineage>
        <taxon>Bacteria</taxon>
        <taxon>Bacillati</taxon>
        <taxon>Actinomycetota</taxon>
        <taxon>Actinomycetes</taxon>
        <taxon>Glycomycetales</taxon>
        <taxon>Glycomycetaceae</taxon>
        <taxon>Glycomyces</taxon>
    </lineage>
</organism>
<dbReference type="RefSeq" id="WP_344481384.1">
    <property type="nucleotide sequence ID" value="NZ_BAAAQF010000002.1"/>
</dbReference>
<dbReference type="CDD" id="cd07377">
    <property type="entry name" value="WHTH_GntR"/>
    <property type="match status" value="1"/>
</dbReference>
<dbReference type="SMART" id="SM00345">
    <property type="entry name" value="HTH_GNTR"/>
    <property type="match status" value="1"/>
</dbReference>
<evidence type="ECO:0000259" key="7">
    <source>
        <dbReference type="PROSITE" id="PS50977"/>
    </source>
</evidence>
<dbReference type="Proteomes" id="UP001499851">
    <property type="component" value="Unassembled WGS sequence"/>
</dbReference>
<dbReference type="SUPFAM" id="SSF46689">
    <property type="entry name" value="Homeodomain-like"/>
    <property type="match status" value="1"/>
</dbReference>
<evidence type="ECO:0000256" key="1">
    <source>
        <dbReference type="ARBA" id="ARBA00023015"/>
    </source>
</evidence>
<feature type="domain" description="HTH gntR-type" evidence="6">
    <location>
        <begin position="8"/>
        <end position="76"/>
    </location>
</feature>
<sequence length="330" mass="35457">MSSSTPAEPPYRQIAAELRAGIAAGDLRPGDRVPSVRQIAQRWGVAIATANRVMAVLRDEGLVVTKVGSGTVVGDQAVRRPSRTAAATPPSAADPVASRAARRGLLPPALSLDGICRTAIGIADREGLQSVTMRRVAAELNVGPMSLYRHVATKEDLLLEMIAAIAGLGDLPADVSGDWRADLELVARRQWDLYRRHLWAARAISFTRPLLVPGLAAYTEWTLRALDGLGLSPRTCVREAVTLHSLVNTAALAVAAETEAEQETGVSLALWHRTQRPRTADVISDHDFPHLAAAPEDAFTDLEALFEYSLARHLDGFASLLAARSPKPRD</sequence>
<evidence type="ECO:0000259" key="6">
    <source>
        <dbReference type="PROSITE" id="PS50949"/>
    </source>
</evidence>
<keyword evidence="2 4" id="KW-0238">DNA-binding</keyword>
<evidence type="ECO:0000256" key="2">
    <source>
        <dbReference type="ARBA" id="ARBA00023125"/>
    </source>
</evidence>
<dbReference type="Pfam" id="PF02909">
    <property type="entry name" value="TetR_C_1"/>
    <property type="match status" value="1"/>
</dbReference>
<dbReference type="PROSITE" id="PS50949">
    <property type="entry name" value="HTH_GNTR"/>
    <property type="match status" value="1"/>
</dbReference>
<dbReference type="EMBL" id="BAAAQF010000002">
    <property type="protein sequence ID" value="GAA1662946.1"/>
    <property type="molecule type" value="Genomic_DNA"/>
</dbReference>
<dbReference type="PANTHER" id="PTHR44846">
    <property type="entry name" value="MANNOSYL-D-GLYCERATE TRANSPORT/METABOLISM SYSTEM REPRESSOR MNGR-RELATED"/>
    <property type="match status" value="1"/>
</dbReference>
<dbReference type="Gene3D" id="1.10.10.10">
    <property type="entry name" value="Winged helix-like DNA-binding domain superfamily/Winged helix DNA-binding domain"/>
    <property type="match status" value="1"/>
</dbReference>
<dbReference type="InterPro" id="IPR000524">
    <property type="entry name" value="Tscrpt_reg_HTH_GntR"/>
</dbReference>
<name>A0ABN2FZZ5_9ACTN</name>
<keyword evidence="1" id="KW-0805">Transcription regulation</keyword>
<dbReference type="InterPro" id="IPR036388">
    <property type="entry name" value="WH-like_DNA-bd_sf"/>
</dbReference>
<dbReference type="InterPro" id="IPR036271">
    <property type="entry name" value="Tet_transcr_reg_TetR-rel_C_sf"/>
</dbReference>
<dbReference type="Gene3D" id="1.10.357.10">
    <property type="entry name" value="Tetracycline Repressor, domain 2"/>
    <property type="match status" value="1"/>
</dbReference>
<dbReference type="Pfam" id="PF00440">
    <property type="entry name" value="TetR_N"/>
    <property type="match status" value="1"/>
</dbReference>
<keyword evidence="3" id="KW-0804">Transcription</keyword>
<keyword evidence="9" id="KW-1185">Reference proteome</keyword>
<evidence type="ECO:0000313" key="9">
    <source>
        <dbReference type="Proteomes" id="UP001499851"/>
    </source>
</evidence>
<evidence type="ECO:0000313" key="8">
    <source>
        <dbReference type="EMBL" id="GAA1662946.1"/>
    </source>
</evidence>
<dbReference type="InterPro" id="IPR001647">
    <property type="entry name" value="HTH_TetR"/>
</dbReference>
<gene>
    <name evidence="8" type="ORF">GCM10009830_05340</name>
</gene>
<evidence type="ECO:0000256" key="4">
    <source>
        <dbReference type="PROSITE-ProRule" id="PRU00335"/>
    </source>
</evidence>
<protein>
    <submittedName>
        <fullName evidence="8">TetR/AcrR family transcriptional regulator C-terminal domain-containing protein</fullName>
    </submittedName>
</protein>
<feature type="region of interest" description="Disordered" evidence="5">
    <location>
        <begin position="76"/>
        <end position="98"/>
    </location>
</feature>
<evidence type="ECO:0000256" key="5">
    <source>
        <dbReference type="SAM" id="MobiDB-lite"/>
    </source>
</evidence>
<dbReference type="InterPro" id="IPR050679">
    <property type="entry name" value="Bact_HTH_transcr_reg"/>
</dbReference>
<evidence type="ECO:0000256" key="3">
    <source>
        <dbReference type="ARBA" id="ARBA00023163"/>
    </source>
</evidence>
<dbReference type="Gene3D" id="1.10.10.60">
    <property type="entry name" value="Homeodomain-like"/>
    <property type="match status" value="1"/>
</dbReference>
<dbReference type="PANTHER" id="PTHR44846:SF17">
    <property type="entry name" value="GNTR-FAMILY TRANSCRIPTIONAL REGULATOR"/>
    <property type="match status" value="1"/>
</dbReference>
<proteinExistence type="predicted"/>
<dbReference type="InterPro" id="IPR036390">
    <property type="entry name" value="WH_DNA-bd_sf"/>
</dbReference>
<dbReference type="PROSITE" id="PS50977">
    <property type="entry name" value="HTH_TETR_2"/>
    <property type="match status" value="1"/>
</dbReference>
<reference evidence="8 9" key="1">
    <citation type="journal article" date="2019" name="Int. J. Syst. Evol. Microbiol.">
        <title>The Global Catalogue of Microorganisms (GCM) 10K type strain sequencing project: providing services to taxonomists for standard genome sequencing and annotation.</title>
        <authorList>
            <consortium name="The Broad Institute Genomics Platform"/>
            <consortium name="The Broad Institute Genome Sequencing Center for Infectious Disease"/>
            <person name="Wu L."/>
            <person name="Ma J."/>
        </authorList>
    </citation>
    <scope>NUCLEOTIDE SEQUENCE [LARGE SCALE GENOMIC DNA]</scope>
    <source>
        <strain evidence="8 9">JCM 16001</strain>
    </source>
</reference>
<comment type="caution">
    <text evidence="8">The sequence shown here is derived from an EMBL/GenBank/DDBJ whole genome shotgun (WGS) entry which is preliminary data.</text>
</comment>